<name>A0A3E4YMG7_9FIRM</name>
<gene>
    <name evidence="1" type="ORF">DXB99_02825</name>
</gene>
<organism evidence="1 2">
    <name type="scientific">Agathobacter rectalis</name>
    <dbReference type="NCBI Taxonomy" id="39491"/>
    <lineage>
        <taxon>Bacteria</taxon>
        <taxon>Bacillati</taxon>
        <taxon>Bacillota</taxon>
        <taxon>Clostridia</taxon>
        <taxon>Lachnospirales</taxon>
        <taxon>Lachnospiraceae</taxon>
        <taxon>Agathobacter</taxon>
    </lineage>
</organism>
<dbReference type="EMBL" id="QSTP01000001">
    <property type="protein sequence ID" value="RGM75474.1"/>
    <property type="molecule type" value="Genomic_DNA"/>
</dbReference>
<dbReference type="Proteomes" id="UP000260758">
    <property type="component" value="Unassembled WGS sequence"/>
</dbReference>
<reference evidence="1 2" key="1">
    <citation type="submission" date="2018-08" db="EMBL/GenBank/DDBJ databases">
        <title>A genome reference for cultivated species of the human gut microbiota.</title>
        <authorList>
            <person name="Zou Y."/>
            <person name="Xue W."/>
            <person name="Luo G."/>
        </authorList>
    </citation>
    <scope>NUCLEOTIDE SEQUENCE [LARGE SCALE GENOMIC DNA]</scope>
    <source>
        <strain evidence="1 2">OM07-13</strain>
    </source>
</reference>
<protein>
    <submittedName>
        <fullName evidence="1">Uncharacterized protein</fullName>
    </submittedName>
</protein>
<accession>A0A3E4YMG7</accession>
<proteinExistence type="predicted"/>
<sequence>MEKLVNIFDTFYSANDIKKYVDKLYDNGIDTEPIYKCAEHDILYAAFLYVYEYGSIGDKNIDGVRTCISYMLDSVGDEDNTEQRNKFDSFVDTLPKEDLARIVYLNAKRHVSNKTFTSICISALGKI</sequence>
<comment type="caution">
    <text evidence="1">The sequence shown here is derived from an EMBL/GenBank/DDBJ whole genome shotgun (WGS) entry which is preliminary data.</text>
</comment>
<dbReference type="RefSeq" id="WP_117718233.1">
    <property type="nucleotide sequence ID" value="NZ_QSTP01000001.1"/>
</dbReference>
<evidence type="ECO:0000313" key="1">
    <source>
        <dbReference type="EMBL" id="RGM75474.1"/>
    </source>
</evidence>
<dbReference type="AlphaFoldDB" id="A0A3E4YMG7"/>
<evidence type="ECO:0000313" key="2">
    <source>
        <dbReference type="Proteomes" id="UP000260758"/>
    </source>
</evidence>